<dbReference type="Pfam" id="PF18910">
    <property type="entry name" value="DUF5665"/>
    <property type="match status" value="1"/>
</dbReference>
<keyword evidence="2" id="KW-0472">Membrane</keyword>
<keyword evidence="2" id="KW-0812">Transmembrane</keyword>
<sequence length="124" mass="13721">MAEKINLKSEEYSHKKSSKKKSSAIAELRDEIEDLHLAIETLHRDLKRMSPPNPWKRAGRSFAGGIVKGLGFIFGTTIIAAIMIWGIQKAISSPIAENWLTDKISSIITDAVQNTVSNVDLPSF</sequence>
<keyword evidence="2" id="KW-1133">Transmembrane helix</keyword>
<evidence type="ECO:0000256" key="2">
    <source>
        <dbReference type="SAM" id="Phobius"/>
    </source>
</evidence>
<comment type="caution">
    <text evidence="3">The sequence shown here is derived from an EMBL/GenBank/DDBJ whole genome shotgun (WGS) entry which is preliminary data.</text>
</comment>
<dbReference type="EMBL" id="PFWT01000014">
    <property type="protein sequence ID" value="PJA46204.1"/>
    <property type="molecule type" value="Genomic_DNA"/>
</dbReference>
<accession>A0A2M7XEB4</accession>
<feature type="region of interest" description="Disordered" evidence="1">
    <location>
        <begin position="1"/>
        <end position="21"/>
    </location>
</feature>
<feature type="compositionally biased region" description="Basic and acidic residues" evidence="1">
    <location>
        <begin position="1"/>
        <end position="14"/>
    </location>
</feature>
<dbReference type="AlphaFoldDB" id="A0A2M7XEB4"/>
<evidence type="ECO:0000313" key="3">
    <source>
        <dbReference type="EMBL" id="PJA46204.1"/>
    </source>
</evidence>
<feature type="transmembrane region" description="Helical" evidence="2">
    <location>
        <begin position="66"/>
        <end position="87"/>
    </location>
</feature>
<name>A0A2M7XEB4_9BACT</name>
<dbReference type="Proteomes" id="UP000231263">
    <property type="component" value="Unassembled WGS sequence"/>
</dbReference>
<evidence type="ECO:0000313" key="4">
    <source>
        <dbReference type="Proteomes" id="UP000231263"/>
    </source>
</evidence>
<gene>
    <name evidence="3" type="ORF">CO173_03415</name>
</gene>
<proteinExistence type="predicted"/>
<protein>
    <submittedName>
        <fullName evidence="3">Uncharacterized protein</fullName>
    </submittedName>
</protein>
<evidence type="ECO:0000256" key="1">
    <source>
        <dbReference type="SAM" id="MobiDB-lite"/>
    </source>
</evidence>
<reference evidence="4" key="1">
    <citation type="submission" date="2017-09" db="EMBL/GenBank/DDBJ databases">
        <title>Depth-based differentiation of microbial function through sediment-hosted aquifers and enrichment of novel symbionts in the deep terrestrial subsurface.</title>
        <authorList>
            <person name="Probst A.J."/>
            <person name="Ladd B."/>
            <person name="Jarett J.K."/>
            <person name="Geller-Mcgrath D.E."/>
            <person name="Sieber C.M.K."/>
            <person name="Emerson J.B."/>
            <person name="Anantharaman K."/>
            <person name="Thomas B.C."/>
            <person name="Malmstrom R."/>
            <person name="Stieglmeier M."/>
            <person name="Klingl A."/>
            <person name="Woyke T."/>
            <person name="Ryan C.M."/>
            <person name="Banfield J.F."/>
        </authorList>
    </citation>
    <scope>NUCLEOTIDE SEQUENCE [LARGE SCALE GENOMIC DNA]</scope>
</reference>
<dbReference type="InterPro" id="IPR043723">
    <property type="entry name" value="DUF5665"/>
</dbReference>
<organism evidence="3 4">
    <name type="scientific">Candidatus Uhrbacteria bacterium CG_4_9_14_3_um_filter_41_35</name>
    <dbReference type="NCBI Taxonomy" id="1975034"/>
    <lineage>
        <taxon>Bacteria</taxon>
        <taxon>Candidatus Uhriibacteriota</taxon>
    </lineage>
</organism>